<dbReference type="AlphaFoldDB" id="I2H1P5"/>
<evidence type="ECO:0000256" key="5">
    <source>
        <dbReference type="SAM" id="MobiDB-lite"/>
    </source>
</evidence>
<dbReference type="InterPro" id="IPR019775">
    <property type="entry name" value="WD40_repeat_CS"/>
</dbReference>
<dbReference type="InParanoid" id="I2H1P5"/>
<dbReference type="InterPro" id="IPR044285">
    <property type="entry name" value="PWP1"/>
</dbReference>
<feature type="compositionally biased region" description="Basic residues" evidence="5">
    <location>
        <begin position="273"/>
        <end position="284"/>
    </location>
</feature>
<dbReference type="OMA" id="CFVPRGV"/>
<dbReference type="PROSITE" id="PS50294">
    <property type="entry name" value="WD_REPEATS_REGION"/>
    <property type="match status" value="1"/>
</dbReference>
<dbReference type="PROSITE" id="PS00678">
    <property type="entry name" value="WD_REPEATS_1"/>
    <property type="match status" value="1"/>
</dbReference>
<dbReference type="PANTHER" id="PTHR14091:SF0">
    <property type="entry name" value="PERIODIC TRYPTOPHAN PROTEIN 1 HOMOLOG"/>
    <property type="match status" value="1"/>
</dbReference>
<dbReference type="SUPFAM" id="SSF50978">
    <property type="entry name" value="WD40 repeat-like"/>
    <property type="match status" value="1"/>
</dbReference>
<feature type="compositionally biased region" description="Acidic residues" evidence="5">
    <location>
        <begin position="47"/>
        <end position="56"/>
    </location>
</feature>
<sequence length="572" mass="63289">MISATAWVPRGIASEFPVKYELDDEEMERINQLAQLNLDDARADLTEAQEEEEAENSNDNTDGNKLSDSVLKDQIDVDDDLKEFDMEHYDDDDNSNNFAKGVQATMFPSLQNEDVEFHENGEDPYISLPTNKDTEEEKEELQVYPTDNLVLATRTEDDVSYLDVYIYDDGAGFHGDVPSEEGDTNDPDMARGLVRDSSLYVHHDLMLPAFPLCVEWINYAPGSNNDDAANFAAIGTFDPNIEIWNLDCVDKAFPDLILGEPMDNSMPNLISKSQKKKKKGKKNSNNHVTTHHTDAVLSLAHNQLFRAILASTSADSTVKLWDLNSGTAARSLNQVHHGSRVSSSQWHQTDGSILLTAGYDSKIALTDVRISDEKNMSKYWNVMSGEEIETASFINDYTVLAGTDNGNVYSFDVRSVESKPLWTLKAHDAGIAGLSVPKNIPGMLLTGAMGEKVIKLWKFDPSNAKGPSMVLSRDLGVGNVLTSAFAPDIEIGATMIVGGVTGGLKLWDAFSNRTVRKTFDTELRALQNNARELAKQTGRSSRISRKYIHNNNPDTILTVDDNDGDDDENDSD</sequence>
<dbReference type="PANTHER" id="PTHR14091">
    <property type="entry name" value="PERIODIC TRYPTOPHAN PROTEIN 1"/>
    <property type="match status" value="1"/>
</dbReference>
<feature type="region of interest" description="Disordered" evidence="5">
    <location>
        <begin position="41"/>
        <end position="72"/>
    </location>
</feature>
<feature type="repeat" description="WD" evidence="4">
    <location>
        <begin position="289"/>
        <end position="331"/>
    </location>
</feature>
<evidence type="ECO:0000256" key="2">
    <source>
        <dbReference type="ARBA" id="ARBA00022574"/>
    </source>
</evidence>
<evidence type="ECO:0000313" key="6">
    <source>
        <dbReference type="EMBL" id="CCH60297.1"/>
    </source>
</evidence>
<accession>I2H1P5</accession>
<evidence type="ECO:0000313" key="7">
    <source>
        <dbReference type="Proteomes" id="UP000002866"/>
    </source>
</evidence>
<keyword evidence="2 4" id="KW-0853">WD repeat</keyword>
<evidence type="ECO:0000256" key="3">
    <source>
        <dbReference type="ARBA" id="ARBA00022737"/>
    </source>
</evidence>
<protein>
    <submittedName>
        <fullName evidence="6">Uncharacterized protein</fullName>
    </submittedName>
</protein>
<dbReference type="eggNOG" id="KOG0270">
    <property type="taxonomic scope" value="Eukaryota"/>
</dbReference>
<keyword evidence="1" id="KW-0597">Phosphoprotein</keyword>
<organism evidence="6 7">
    <name type="scientific">Henningerozyma blattae (strain ATCC 34711 / CBS 6284 / DSM 70876 / NBRC 10599 / NRRL Y-10934 / UCD 77-7)</name>
    <name type="common">Yeast</name>
    <name type="synonym">Tetrapisispora blattae</name>
    <dbReference type="NCBI Taxonomy" id="1071380"/>
    <lineage>
        <taxon>Eukaryota</taxon>
        <taxon>Fungi</taxon>
        <taxon>Dikarya</taxon>
        <taxon>Ascomycota</taxon>
        <taxon>Saccharomycotina</taxon>
        <taxon>Saccharomycetes</taxon>
        <taxon>Saccharomycetales</taxon>
        <taxon>Saccharomycetaceae</taxon>
        <taxon>Henningerozyma</taxon>
    </lineage>
</organism>
<dbReference type="EMBL" id="HE806318">
    <property type="protein sequence ID" value="CCH60297.1"/>
    <property type="molecule type" value="Genomic_DNA"/>
</dbReference>
<dbReference type="OrthoDB" id="270624at2759"/>
<evidence type="ECO:0000256" key="1">
    <source>
        <dbReference type="ARBA" id="ARBA00022553"/>
    </source>
</evidence>
<keyword evidence="7" id="KW-1185">Reference proteome</keyword>
<dbReference type="PROSITE" id="PS50082">
    <property type="entry name" value="WD_REPEATS_2"/>
    <property type="match status" value="1"/>
</dbReference>
<name>I2H1P5_HENB6</name>
<dbReference type="InterPro" id="IPR001680">
    <property type="entry name" value="WD40_rpt"/>
</dbReference>
<dbReference type="STRING" id="1071380.I2H1P5"/>
<dbReference type="InterPro" id="IPR015943">
    <property type="entry name" value="WD40/YVTN_repeat-like_dom_sf"/>
</dbReference>
<dbReference type="GeneID" id="14495277"/>
<keyword evidence="3" id="KW-0677">Repeat</keyword>
<dbReference type="Gene3D" id="2.130.10.10">
    <property type="entry name" value="YVTN repeat-like/Quinoprotein amine dehydrogenase"/>
    <property type="match status" value="2"/>
</dbReference>
<dbReference type="RefSeq" id="XP_004179816.1">
    <property type="nucleotide sequence ID" value="XM_004179768.1"/>
</dbReference>
<dbReference type="GO" id="GO:0005634">
    <property type="term" value="C:nucleus"/>
    <property type="evidence" value="ECO:0007669"/>
    <property type="project" value="TreeGrafter"/>
</dbReference>
<gene>
    <name evidence="6" type="primary">TBLA0C05010</name>
    <name evidence="6" type="ORF">TBLA_0C05010</name>
</gene>
<dbReference type="InterPro" id="IPR036322">
    <property type="entry name" value="WD40_repeat_dom_sf"/>
</dbReference>
<evidence type="ECO:0000256" key="4">
    <source>
        <dbReference type="PROSITE-ProRule" id="PRU00221"/>
    </source>
</evidence>
<dbReference type="HOGENOM" id="CLU_023867_0_1_1"/>
<dbReference type="GO" id="GO:0006364">
    <property type="term" value="P:rRNA processing"/>
    <property type="evidence" value="ECO:0007669"/>
    <property type="project" value="EnsemblFungi"/>
</dbReference>
<dbReference type="FunCoup" id="I2H1P5">
    <property type="interactions" value="1606"/>
</dbReference>
<dbReference type="Pfam" id="PF00400">
    <property type="entry name" value="WD40"/>
    <property type="match status" value="1"/>
</dbReference>
<dbReference type="KEGG" id="tbl:TBLA_0C05010"/>
<reference evidence="6 7" key="1">
    <citation type="journal article" date="2011" name="Proc. Natl. Acad. Sci. U.S.A.">
        <title>Evolutionary erosion of yeast sex chromosomes by mating-type switching accidents.</title>
        <authorList>
            <person name="Gordon J.L."/>
            <person name="Armisen D."/>
            <person name="Proux-Wera E."/>
            <person name="Oheigeartaigh S.S."/>
            <person name="Byrne K.P."/>
            <person name="Wolfe K.H."/>
        </authorList>
    </citation>
    <scope>NUCLEOTIDE SEQUENCE [LARGE SCALE GENOMIC DNA]</scope>
    <source>
        <strain evidence="7">ATCC 34711 / CBS 6284 / DSM 70876 / NBRC 10599 / NRRL Y-10934 / UCD 77-7</strain>
    </source>
</reference>
<dbReference type="SMART" id="SM00320">
    <property type="entry name" value="WD40"/>
    <property type="match status" value="4"/>
</dbReference>
<proteinExistence type="predicted"/>
<dbReference type="Proteomes" id="UP000002866">
    <property type="component" value="Chromosome 3"/>
</dbReference>
<feature type="region of interest" description="Disordered" evidence="5">
    <location>
        <begin position="264"/>
        <end position="288"/>
    </location>
</feature>
<feature type="compositionally biased region" description="Polar residues" evidence="5">
    <location>
        <begin position="57"/>
        <end position="67"/>
    </location>
</feature>